<feature type="non-terminal residue" evidence="2">
    <location>
        <position position="244"/>
    </location>
</feature>
<feature type="compositionally biased region" description="Basic and acidic residues" evidence="1">
    <location>
        <begin position="117"/>
        <end position="127"/>
    </location>
</feature>
<gene>
    <name evidence="2" type="ORF">PGLA2088_LOCUS28930</name>
</gene>
<evidence type="ECO:0000313" key="2">
    <source>
        <dbReference type="EMBL" id="CAE8694591.1"/>
    </source>
</evidence>
<feature type="region of interest" description="Disordered" evidence="1">
    <location>
        <begin position="214"/>
        <end position="244"/>
    </location>
</feature>
<accession>A0A813K1I6</accession>
<proteinExistence type="predicted"/>
<dbReference type="AlphaFoldDB" id="A0A813K1I6"/>
<dbReference type="EMBL" id="CAJNNW010028089">
    <property type="protein sequence ID" value="CAE8694591.1"/>
    <property type="molecule type" value="Genomic_DNA"/>
</dbReference>
<name>A0A813K1I6_POLGL</name>
<protein>
    <submittedName>
        <fullName evidence="2">Uncharacterized protein</fullName>
    </submittedName>
</protein>
<evidence type="ECO:0000313" key="3">
    <source>
        <dbReference type="Proteomes" id="UP000626109"/>
    </source>
</evidence>
<feature type="region of interest" description="Disordered" evidence="1">
    <location>
        <begin position="94"/>
        <end position="195"/>
    </location>
</feature>
<evidence type="ECO:0000256" key="1">
    <source>
        <dbReference type="SAM" id="MobiDB-lite"/>
    </source>
</evidence>
<reference evidence="2" key="1">
    <citation type="submission" date="2021-02" db="EMBL/GenBank/DDBJ databases">
        <authorList>
            <person name="Dougan E. K."/>
            <person name="Rhodes N."/>
            <person name="Thang M."/>
            <person name="Chan C."/>
        </authorList>
    </citation>
    <scope>NUCLEOTIDE SEQUENCE</scope>
</reference>
<dbReference type="Proteomes" id="UP000626109">
    <property type="component" value="Unassembled WGS sequence"/>
</dbReference>
<feature type="non-terminal residue" evidence="2">
    <location>
        <position position="1"/>
    </location>
</feature>
<feature type="compositionally biased region" description="Pro residues" evidence="1">
    <location>
        <begin position="128"/>
        <end position="152"/>
    </location>
</feature>
<organism evidence="2 3">
    <name type="scientific">Polarella glacialis</name>
    <name type="common">Dinoflagellate</name>
    <dbReference type="NCBI Taxonomy" id="89957"/>
    <lineage>
        <taxon>Eukaryota</taxon>
        <taxon>Sar</taxon>
        <taxon>Alveolata</taxon>
        <taxon>Dinophyceae</taxon>
        <taxon>Suessiales</taxon>
        <taxon>Suessiaceae</taxon>
        <taxon>Polarella</taxon>
    </lineage>
</organism>
<comment type="caution">
    <text evidence="2">The sequence shown here is derived from an EMBL/GenBank/DDBJ whole genome shotgun (WGS) entry which is preliminary data.</text>
</comment>
<feature type="compositionally biased region" description="Polar residues" evidence="1">
    <location>
        <begin position="16"/>
        <end position="27"/>
    </location>
</feature>
<feature type="region of interest" description="Disordered" evidence="1">
    <location>
        <begin position="1"/>
        <end position="75"/>
    </location>
</feature>
<sequence>EIDDRHLSNPKPSFLSFGQSVTGPSRKSLSRDSDGSIPPLPEDTPPTTAAPSRGSRGNAAPASGRTASRDASRFMSTISSAMPAWMMSGQALMSGEADAPLPPPVPSRGEPGYSRYSRPEAPSRPDPEYPPPPTQSPAPSRPDPEYPPPPTQSPLILEDPFDHTDFEMQPDVVQERTQPRMPGADMRASPNLPPASASIATRTAVSAAQFFDAAQREAAESSGVLPEPDADVPSPVKPRVSKAL</sequence>